<name>A0ABS2EM74_9LACO</name>
<dbReference type="PROSITE" id="PS51671">
    <property type="entry name" value="ACT"/>
    <property type="match status" value="1"/>
</dbReference>
<dbReference type="CDD" id="cd04872">
    <property type="entry name" value="ACT_1ZPV"/>
    <property type="match status" value="1"/>
</dbReference>
<dbReference type="NCBIfam" id="NF001220">
    <property type="entry name" value="PRK00194.1"/>
    <property type="match status" value="1"/>
</dbReference>
<dbReference type="InterPro" id="IPR045865">
    <property type="entry name" value="ACT-like_dom_sf"/>
</dbReference>
<dbReference type="HAMAP" id="MF_01054">
    <property type="entry name" value="UPF0237"/>
    <property type="match status" value="1"/>
</dbReference>
<organism evidence="3 4">
    <name type="scientific">Limosilactobacillus alvi</name>
    <dbReference type="NCBI Taxonomy" id="990412"/>
    <lineage>
        <taxon>Bacteria</taxon>
        <taxon>Bacillati</taxon>
        <taxon>Bacillota</taxon>
        <taxon>Bacilli</taxon>
        <taxon>Lactobacillales</taxon>
        <taxon>Lactobacillaceae</taxon>
        <taxon>Limosilactobacillus</taxon>
    </lineage>
</organism>
<evidence type="ECO:0000313" key="4">
    <source>
        <dbReference type="Proteomes" id="UP000776629"/>
    </source>
</evidence>
<dbReference type="InterPro" id="IPR022986">
    <property type="entry name" value="UPF0237_ACT"/>
</dbReference>
<dbReference type="Proteomes" id="UP000776629">
    <property type="component" value="Unassembled WGS sequence"/>
</dbReference>
<dbReference type="Gene3D" id="3.30.70.260">
    <property type="match status" value="1"/>
</dbReference>
<dbReference type="RefSeq" id="WP_204775741.1">
    <property type="nucleotide sequence ID" value="NZ_JACJJQ010000001.1"/>
</dbReference>
<dbReference type="InterPro" id="IPR002912">
    <property type="entry name" value="ACT_dom"/>
</dbReference>
<protein>
    <recommendedName>
        <fullName evidence="1">UPF0237 protein H5993_00110</fullName>
    </recommendedName>
</protein>
<dbReference type="EMBL" id="JACJJQ010000001">
    <property type="protein sequence ID" value="MBM6753171.1"/>
    <property type="molecule type" value="Genomic_DNA"/>
</dbReference>
<dbReference type="SUPFAM" id="SSF55021">
    <property type="entry name" value="ACT-like"/>
    <property type="match status" value="1"/>
</dbReference>
<reference evidence="3 4" key="1">
    <citation type="journal article" date="2021" name="Sci. Rep.">
        <title>The distribution of antibiotic resistance genes in chicken gut microbiota commensals.</title>
        <authorList>
            <person name="Juricova H."/>
            <person name="Matiasovicova J."/>
            <person name="Kubasova T."/>
            <person name="Cejkova D."/>
            <person name="Rychlik I."/>
        </authorList>
    </citation>
    <scope>NUCLEOTIDE SEQUENCE [LARGE SCALE GENOMIC DNA]</scope>
    <source>
        <strain evidence="3 4">An810</strain>
    </source>
</reference>
<comment type="similarity">
    <text evidence="1">Belongs to the UPF0237 family.</text>
</comment>
<dbReference type="PANTHER" id="PTHR34875">
    <property type="entry name" value="UPF0237 PROTEIN MJ1558"/>
    <property type="match status" value="1"/>
</dbReference>
<evidence type="ECO:0000256" key="1">
    <source>
        <dbReference type="HAMAP-Rule" id="MF_01054"/>
    </source>
</evidence>
<sequence length="88" mass="9937">MKAILTVIGKDRVGIIAQVSQLLAKYQVNIVDVSQTIMDDNFVMMMMVTIPLADQFAQIDAELENFGNEAHLEVKLRNTKLFEAMHNI</sequence>
<keyword evidence="4" id="KW-1185">Reference proteome</keyword>
<dbReference type="Pfam" id="PF13740">
    <property type="entry name" value="ACT_6"/>
    <property type="match status" value="1"/>
</dbReference>
<dbReference type="PANTHER" id="PTHR34875:SF6">
    <property type="entry name" value="UPF0237 PROTEIN MJ1558"/>
    <property type="match status" value="1"/>
</dbReference>
<proteinExistence type="inferred from homology"/>
<evidence type="ECO:0000313" key="3">
    <source>
        <dbReference type="EMBL" id="MBM6753171.1"/>
    </source>
</evidence>
<gene>
    <name evidence="3" type="ORF">H5993_00110</name>
</gene>
<accession>A0ABS2EM74</accession>
<comment type="caution">
    <text evidence="3">The sequence shown here is derived from an EMBL/GenBank/DDBJ whole genome shotgun (WGS) entry which is preliminary data.</text>
</comment>
<dbReference type="InterPro" id="IPR050990">
    <property type="entry name" value="UPF0237/GcvR_regulator"/>
</dbReference>
<feature type="domain" description="ACT" evidence="2">
    <location>
        <begin position="4"/>
        <end position="77"/>
    </location>
</feature>
<evidence type="ECO:0000259" key="2">
    <source>
        <dbReference type="PROSITE" id="PS51671"/>
    </source>
</evidence>